<evidence type="ECO:0000256" key="9">
    <source>
        <dbReference type="ARBA" id="ARBA00035611"/>
    </source>
</evidence>
<proteinExistence type="predicted"/>
<feature type="transmembrane region" description="Helical" evidence="12">
    <location>
        <begin position="210"/>
        <end position="229"/>
    </location>
</feature>
<keyword evidence="3" id="KW-1003">Cell membrane</keyword>
<name>A0ABQ0Q054_9PROT</name>
<feature type="transmembrane region" description="Helical" evidence="12">
    <location>
        <begin position="268"/>
        <end position="285"/>
    </location>
</feature>
<dbReference type="InterPro" id="IPR001851">
    <property type="entry name" value="ABC_transp_permease"/>
</dbReference>
<gene>
    <name evidence="13" type="ORF">AA0535_0891</name>
</gene>
<evidence type="ECO:0000256" key="3">
    <source>
        <dbReference type="ARBA" id="ARBA00022475"/>
    </source>
</evidence>
<protein>
    <recommendedName>
        <fullName evidence="10">Xylose transport system permease protein XylH</fullName>
    </recommendedName>
</protein>
<keyword evidence="5" id="KW-0762">Sugar transport</keyword>
<dbReference type="PANTHER" id="PTHR32196">
    <property type="entry name" value="ABC TRANSPORTER PERMEASE PROTEIN YPHD-RELATED-RELATED"/>
    <property type="match status" value="1"/>
</dbReference>
<feature type="transmembrane region" description="Helical" evidence="12">
    <location>
        <begin position="315"/>
        <end position="335"/>
    </location>
</feature>
<evidence type="ECO:0000256" key="5">
    <source>
        <dbReference type="ARBA" id="ARBA00022597"/>
    </source>
</evidence>
<feature type="transmembrane region" description="Helical" evidence="12">
    <location>
        <begin position="78"/>
        <end position="96"/>
    </location>
</feature>
<keyword evidence="4" id="KW-0997">Cell inner membrane</keyword>
<evidence type="ECO:0000256" key="2">
    <source>
        <dbReference type="ARBA" id="ARBA00022448"/>
    </source>
</evidence>
<keyword evidence="6 12" id="KW-0812">Transmembrane</keyword>
<evidence type="ECO:0000256" key="10">
    <source>
        <dbReference type="ARBA" id="ARBA00035686"/>
    </source>
</evidence>
<evidence type="ECO:0000256" key="7">
    <source>
        <dbReference type="ARBA" id="ARBA00022989"/>
    </source>
</evidence>
<evidence type="ECO:0000256" key="12">
    <source>
        <dbReference type="SAM" id="Phobius"/>
    </source>
</evidence>
<evidence type="ECO:0000256" key="1">
    <source>
        <dbReference type="ARBA" id="ARBA00004651"/>
    </source>
</evidence>
<keyword evidence="8 12" id="KW-0472">Membrane</keyword>
<feature type="compositionally biased region" description="Gly residues" evidence="11">
    <location>
        <begin position="21"/>
        <end position="30"/>
    </location>
</feature>
<feature type="transmembrane region" description="Helical" evidence="12">
    <location>
        <begin position="241"/>
        <end position="262"/>
    </location>
</feature>
<keyword evidence="7 12" id="KW-1133">Transmembrane helix</keyword>
<dbReference type="EMBL" id="BAPV01000004">
    <property type="protein sequence ID" value="GBQ85909.1"/>
    <property type="molecule type" value="Genomic_DNA"/>
</dbReference>
<feature type="transmembrane region" description="Helical" evidence="12">
    <location>
        <begin position="375"/>
        <end position="394"/>
    </location>
</feature>
<keyword evidence="2" id="KW-0813">Transport</keyword>
<dbReference type="Proteomes" id="UP001062776">
    <property type="component" value="Unassembled WGS sequence"/>
</dbReference>
<evidence type="ECO:0000256" key="4">
    <source>
        <dbReference type="ARBA" id="ARBA00022519"/>
    </source>
</evidence>
<feature type="transmembrane region" description="Helical" evidence="12">
    <location>
        <begin position="127"/>
        <end position="150"/>
    </location>
</feature>
<evidence type="ECO:0000256" key="6">
    <source>
        <dbReference type="ARBA" id="ARBA00022692"/>
    </source>
</evidence>
<keyword evidence="14" id="KW-1185">Reference proteome</keyword>
<comment type="function">
    <text evidence="9">Part of the binding-protein-dependent transport system for D-xylose. Probably responsible for the translocation of the substrate across the membrane.</text>
</comment>
<dbReference type="Pfam" id="PF02653">
    <property type="entry name" value="BPD_transp_2"/>
    <property type="match status" value="1"/>
</dbReference>
<reference evidence="13" key="1">
    <citation type="submission" date="2013-04" db="EMBL/GenBank/DDBJ databases">
        <title>The genome sequencing project of 58 acetic acid bacteria.</title>
        <authorList>
            <person name="Okamoto-Kainuma A."/>
            <person name="Ishikawa M."/>
            <person name="Umino S."/>
            <person name="Koizumi Y."/>
            <person name="Shiwa Y."/>
            <person name="Yoshikawa H."/>
            <person name="Matsutani M."/>
            <person name="Matsushita K."/>
        </authorList>
    </citation>
    <scope>NUCLEOTIDE SEQUENCE</scope>
    <source>
        <strain evidence="13">NRIC 0535</strain>
    </source>
</reference>
<feature type="transmembrane region" description="Helical" evidence="12">
    <location>
        <begin position="48"/>
        <end position="66"/>
    </location>
</feature>
<feature type="transmembrane region" description="Helical" evidence="12">
    <location>
        <begin position="347"/>
        <end position="368"/>
    </location>
</feature>
<evidence type="ECO:0000256" key="11">
    <source>
        <dbReference type="SAM" id="MobiDB-lite"/>
    </source>
</evidence>
<feature type="transmembrane region" description="Helical" evidence="12">
    <location>
        <begin position="157"/>
        <end position="177"/>
    </location>
</feature>
<evidence type="ECO:0000256" key="8">
    <source>
        <dbReference type="ARBA" id="ARBA00023136"/>
    </source>
</evidence>
<evidence type="ECO:0000313" key="14">
    <source>
        <dbReference type="Proteomes" id="UP001062776"/>
    </source>
</evidence>
<feature type="region of interest" description="Disordered" evidence="11">
    <location>
        <begin position="1"/>
        <end position="30"/>
    </location>
</feature>
<organism evidence="13 14">
    <name type="scientific">Asaia krungthepensis NRIC 0535</name>
    <dbReference type="NCBI Taxonomy" id="1307925"/>
    <lineage>
        <taxon>Bacteria</taxon>
        <taxon>Pseudomonadati</taxon>
        <taxon>Pseudomonadota</taxon>
        <taxon>Alphaproteobacteria</taxon>
        <taxon>Acetobacterales</taxon>
        <taxon>Acetobacteraceae</taxon>
        <taxon>Asaia</taxon>
    </lineage>
</organism>
<accession>A0ABQ0Q054</accession>
<dbReference type="CDD" id="cd06579">
    <property type="entry name" value="TM_PBP1_transp_AraH_like"/>
    <property type="match status" value="1"/>
</dbReference>
<dbReference type="NCBIfam" id="NF040906">
    <property type="entry name" value="GguB"/>
    <property type="match status" value="1"/>
</dbReference>
<dbReference type="PANTHER" id="PTHR32196:SF32">
    <property type="entry name" value="XYLOSE TRANSPORT SYSTEM PERMEASE PROTEIN XYLH"/>
    <property type="match status" value="1"/>
</dbReference>
<comment type="caution">
    <text evidence="13">The sequence shown here is derived from an EMBL/GenBank/DDBJ whole genome shotgun (WGS) entry which is preliminary data.</text>
</comment>
<sequence length="420" mass="43999">MTMSEHILLPGNPLSPAGDTGPTGGAPGGHKLGNSAMGRFIRNNLREYGMFISLVAIGLFFEIMTNGTLLRPLNLTNLVLQNSYIVIMALGMLLVIISGHIDLSVGSVAGFTGAVAAVLMVQWHCNVVVTTLTCLATGALIGAAQGYWIAYFKIPSFIVTLAGMLVFKGLALALLGGQSLGPFSTVFQKLSSGFIPEFLPKIGPYNPTSLILGVIVAAAMVVGAARARARYQRNEIDVEPMPLFIGKNIAVFGIIVYLATLVSSYRGLPNVLIIMAMLIALYSFMTSRTTLGRQIYAVGGNVRAAALSGIRTERLTFLTFVNMGVLAALGGLIFAARLNTATPKAGLGFELDVIAACFIGGASAYGGVGRVGGAVIGAMIMGLMNNGMSILGIGIDYQQVLKGLVLLGAVCVDVYNQRRA</sequence>
<comment type="subcellular location">
    <subcellularLocation>
        <location evidence="1">Cell membrane</location>
        <topology evidence="1">Multi-pass membrane protein</topology>
    </subcellularLocation>
</comment>
<evidence type="ECO:0000313" key="13">
    <source>
        <dbReference type="EMBL" id="GBQ85909.1"/>
    </source>
</evidence>